<dbReference type="NCBIfam" id="NF011291">
    <property type="entry name" value="PRK14703.1"/>
    <property type="match status" value="1"/>
</dbReference>
<evidence type="ECO:0000256" key="6">
    <source>
        <dbReference type="ARBA" id="ARBA00022917"/>
    </source>
</evidence>
<dbReference type="InterPro" id="IPR020056">
    <property type="entry name" value="Rbsml_bL25/Gln-tRNA_synth_N"/>
</dbReference>
<evidence type="ECO:0000256" key="2">
    <source>
        <dbReference type="ARBA" id="ARBA00022490"/>
    </source>
</evidence>
<dbReference type="PROSITE" id="PS00178">
    <property type="entry name" value="AA_TRNA_LIGASE_I"/>
    <property type="match status" value="1"/>
</dbReference>
<dbReference type="InterPro" id="IPR004514">
    <property type="entry name" value="Gln-tRNA-synth"/>
</dbReference>
<dbReference type="NCBIfam" id="TIGR00440">
    <property type="entry name" value="glnS"/>
    <property type="match status" value="1"/>
</dbReference>
<dbReference type="PANTHER" id="PTHR43097:SF5">
    <property type="entry name" value="GLUTAMATE--TRNA LIGASE"/>
    <property type="match status" value="1"/>
</dbReference>
<dbReference type="InterPro" id="IPR050132">
    <property type="entry name" value="Gln/Glu-tRNA_Ligase"/>
</dbReference>
<feature type="binding site" evidence="9">
    <location>
        <begin position="41"/>
        <end position="43"/>
    </location>
    <ligand>
        <name>ATP</name>
        <dbReference type="ChEBI" id="CHEBI:30616"/>
    </ligand>
</feature>
<comment type="similarity">
    <text evidence="1 9 10">Belongs to the class-I aminoacyl-tRNA synthetase family.</text>
</comment>
<comment type="caution">
    <text evidence="9">Lacks conserved residue(s) required for the propagation of feature annotation.</text>
</comment>
<dbReference type="HAMAP" id="MF_00126">
    <property type="entry name" value="Gln_tRNA_synth"/>
    <property type="match status" value="1"/>
</dbReference>
<dbReference type="Gene3D" id="3.40.50.620">
    <property type="entry name" value="HUPs"/>
    <property type="match status" value="1"/>
</dbReference>
<keyword evidence="4 9" id="KW-0547">Nucleotide-binding</keyword>
<evidence type="ECO:0000256" key="1">
    <source>
        <dbReference type="ARBA" id="ARBA00005594"/>
    </source>
</evidence>
<evidence type="ECO:0000259" key="11">
    <source>
        <dbReference type="Pfam" id="PF00749"/>
    </source>
</evidence>
<feature type="domain" description="tRNA synthetases class I (E and Q) anti-codon binding" evidence="13">
    <location>
        <begin position="468"/>
        <end position="542"/>
    </location>
</feature>
<proteinExistence type="inferred from homology"/>
<dbReference type="EMBL" id="FQ312005">
    <property type="protein sequence ID" value="CBW26077.1"/>
    <property type="molecule type" value="Genomic_DNA"/>
</dbReference>
<evidence type="ECO:0000259" key="12">
    <source>
        <dbReference type="Pfam" id="PF03950"/>
    </source>
</evidence>
<feature type="short sequence motif" description="'KMSKS' region" evidence="9">
    <location>
        <begin position="279"/>
        <end position="283"/>
    </location>
</feature>
<feature type="binding site" evidence="9">
    <location>
        <position position="242"/>
    </location>
    <ligand>
        <name>ATP</name>
        <dbReference type="ChEBI" id="CHEBI:30616"/>
    </ligand>
</feature>
<dbReference type="PANTHER" id="PTHR43097">
    <property type="entry name" value="GLUTAMINE-TRNA LIGASE"/>
    <property type="match status" value="1"/>
</dbReference>
<evidence type="ECO:0000313" key="15">
    <source>
        <dbReference type="Proteomes" id="UP000008963"/>
    </source>
</evidence>
<feature type="binding site" evidence="9">
    <location>
        <position position="223"/>
    </location>
    <ligand>
        <name>L-glutamine</name>
        <dbReference type="ChEBI" id="CHEBI:58359"/>
    </ligand>
</feature>
<sequence length="572" mass="66365">MSAMAEEIKEVVKTNFIRSIIEKDLETGKNGPRVITRFPPEPNGYLHIGHAKSICLNFGLAKSYNKNGVEAQCHLRFDDTNPEKEDVEYIESIQEDVKWLGYDWGENLFYASDYFDKMYEYAVKLINMDKAYICELSPDEAREYRGTLTEPGKDSPYRNRDSKESLELFEKMKNGEIEQGKMVLRLKIDMSSPNINLRDPIIYRIKKAHHPKTGDKWNIYPIYDFAHCIEDSIENITHSICTLEFEDRRPLYDWVLETLGTESHPQQIEFSRLNLEYTIMSKRYLKQLVDESHVSGWDDPRMPTISGMRRRGYMPESLRNFCEQIGVTKKDGTIAMSTLETNVRDTLGPVTARVFGVIDPLKVVITNWDEGVQEIDCAYHPQDESYGNRKVPFTKEIYIERDDFKEEANRKFFRLKTGGSVRLKFAYVITCDEVIKDENGEIIELRCTYHKDTFGGVTPEGMKKVKGIINWVSATDNLEIECRLYDRLFTVPNPMSNKDKSFVESINPDSLKVVKTFVEKSLSTAKVGERFQFERQGYFIVDKDSTDDLKVFNRIITLKDTWAKIDEANAEK</sequence>
<dbReference type="Gene3D" id="2.40.240.10">
    <property type="entry name" value="Ribosomal Protein L25, Chain P"/>
    <property type="match status" value="2"/>
</dbReference>
<comment type="subcellular location">
    <subcellularLocation>
        <location evidence="9">Cytoplasm</location>
    </subcellularLocation>
</comment>
<gene>
    <name evidence="9 14" type="primary">glnS</name>
    <name evidence="14" type="ordered locus">BMS_1200</name>
</gene>
<feature type="binding site" evidence="9">
    <location>
        <begin position="272"/>
        <end position="273"/>
    </location>
    <ligand>
        <name>ATP</name>
        <dbReference type="ChEBI" id="CHEBI:30616"/>
    </ligand>
</feature>
<keyword evidence="2 9" id="KW-0963">Cytoplasm</keyword>
<dbReference type="KEGG" id="bmx:BMS_1200"/>
<evidence type="ECO:0000313" key="14">
    <source>
        <dbReference type="EMBL" id="CBW26077.1"/>
    </source>
</evidence>
<dbReference type="eggNOG" id="COG0008">
    <property type="taxonomic scope" value="Bacteria"/>
</dbReference>
<dbReference type="InterPro" id="IPR020061">
    <property type="entry name" value="Glu_tRNA_lig_a-bdl"/>
</dbReference>
<feature type="binding site" evidence="9">
    <location>
        <position position="78"/>
    </location>
    <ligand>
        <name>L-glutamine</name>
        <dbReference type="ChEBI" id="CHEBI:58359"/>
    </ligand>
</feature>
<dbReference type="FunFam" id="3.40.50.620:FF:000037">
    <property type="entry name" value="Glutamine--tRNA ligase cytoplasmic"/>
    <property type="match status" value="1"/>
</dbReference>
<dbReference type="InterPro" id="IPR001412">
    <property type="entry name" value="aa-tRNA-synth_I_CS"/>
</dbReference>
<dbReference type="InterPro" id="IPR022861">
    <property type="entry name" value="Gln_tRNA_ligase_bac"/>
</dbReference>
<evidence type="ECO:0000256" key="9">
    <source>
        <dbReference type="HAMAP-Rule" id="MF_00126"/>
    </source>
</evidence>
<evidence type="ECO:0000256" key="4">
    <source>
        <dbReference type="ARBA" id="ARBA00022741"/>
    </source>
</evidence>
<accession>E1WYY0</accession>
<dbReference type="SUPFAM" id="SSF52374">
    <property type="entry name" value="Nucleotidylyl transferase"/>
    <property type="match status" value="1"/>
</dbReference>
<dbReference type="InterPro" id="IPR049437">
    <property type="entry name" value="tRNA-synt_1c_C2"/>
</dbReference>
<dbReference type="GO" id="GO:0006424">
    <property type="term" value="P:glutamyl-tRNA aminoacylation"/>
    <property type="evidence" value="ECO:0007669"/>
    <property type="project" value="UniProtKB-UniRule"/>
</dbReference>
<dbReference type="InterPro" id="IPR014729">
    <property type="entry name" value="Rossmann-like_a/b/a_fold"/>
</dbReference>
<feature type="domain" description="Glutamyl/glutaminyl-tRNA synthetase class Ib anti-codon binding" evidence="12">
    <location>
        <begin position="352"/>
        <end position="450"/>
    </location>
</feature>
<dbReference type="PRINTS" id="PR00987">
    <property type="entry name" value="TRNASYNTHGLU"/>
</dbReference>
<comment type="subunit">
    <text evidence="9">Monomer.</text>
</comment>
<keyword evidence="3 9" id="KW-0436">Ligase</keyword>
<dbReference type="FunFam" id="1.10.1160.10:FF:000001">
    <property type="entry name" value="Glutamine--tRNA ligase"/>
    <property type="match status" value="1"/>
</dbReference>
<dbReference type="InterPro" id="IPR020059">
    <property type="entry name" value="Glu/Gln-tRNA-synth_Ib_codon-bd"/>
</dbReference>
<dbReference type="HOGENOM" id="CLU_001882_2_3_7"/>
<keyword evidence="7 9" id="KW-0030">Aminoacyl-tRNA synthetase</keyword>
<dbReference type="GO" id="GO:0006425">
    <property type="term" value="P:glutaminyl-tRNA aminoacylation"/>
    <property type="evidence" value="ECO:0007669"/>
    <property type="project" value="UniProtKB-UniRule"/>
</dbReference>
<dbReference type="Pfam" id="PF20974">
    <property type="entry name" value="tRNA-synt_1c_C2"/>
    <property type="match status" value="1"/>
</dbReference>
<feature type="domain" description="Glutamyl/glutaminyl-tRNA synthetase class Ib catalytic" evidence="11">
    <location>
        <begin position="34"/>
        <end position="346"/>
    </location>
</feature>
<dbReference type="STRING" id="862908.BMS_1200"/>
<dbReference type="CDD" id="cd00807">
    <property type="entry name" value="GlnRS_core"/>
    <property type="match status" value="1"/>
</dbReference>
<feature type="short sequence motif" description="'HIGH' region" evidence="9">
    <location>
        <begin position="40"/>
        <end position="50"/>
    </location>
</feature>
<dbReference type="SUPFAM" id="SSF50715">
    <property type="entry name" value="Ribosomal protein L25-like"/>
    <property type="match status" value="1"/>
</dbReference>
<protein>
    <recommendedName>
        <fullName evidence="9">Glutamine--tRNA ligase</fullName>
        <ecNumber evidence="9">6.1.1.18</ecNumber>
    </recommendedName>
    <alternativeName>
        <fullName evidence="9">Glutaminyl-tRNA synthetase</fullName>
        <shortName evidence="9">GlnRS</shortName>
    </alternativeName>
</protein>
<organism evidence="14 15">
    <name type="scientific">Halobacteriovorax marinus (strain ATCC BAA-682 / DSM 15412 / SJ)</name>
    <name type="common">Bacteriovorax marinus</name>
    <dbReference type="NCBI Taxonomy" id="862908"/>
    <lineage>
        <taxon>Bacteria</taxon>
        <taxon>Pseudomonadati</taxon>
        <taxon>Bdellovibrionota</taxon>
        <taxon>Bacteriovoracia</taxon>
        <taxon>Bacteriovoracales</taxon>
        <taxon>Halobacteriovoraceae</taxon>
        <taxon>Halobacteriovorax</taxon>
    </lineage>
</organism>
<reference evidence="15" key="1">
    <citation type="journal article" date="2013" name="ISME J.">
        <title>A small predatory core genome in the divergent marine Bacteriovorax marinus SJ and the terrestrial Bdellovibrio bacteriovorus.</title>
        <authorList>
            <person name="Crossman L.C."/>
            <person name="Chen H."/>
            <person name="Cerdeno-Tarraga A.M."/>
            <person name="Brooks K."/>
            <person name="Quail M.A."/>
            <person name="Pineiro S.A."/>
            <person name="Hobley L."/>
            <person name="Sockett R.E."/>
            <person name="Bentley S.D."/>
            <person name="Parkhill J."/>
            <person name="Williams H.N."/>
            <person name="Stine O.C."/>
        </authorList>
    </citation>
    <scope>NUCLEOTIDE SEQUENCE [LARGE SCALE GENOMIC DNA]</scope>
    <source>
        <strain evidence="15">ATCC BAA-682 / DSM 15412 / SJ</strain>
    </source>
</reference>
<evidence type="ECO:0000256" key="8">
    <source>
        <dbReference type="ARBA" id="ARBA00048270"/>
    </source>
</evidence>
<dbReference type="InterPro" id="IPR000924">
    <property type="entry name" value="Glu/Gln-tRNA-synth"/>
</dbReference>
<dbReference type="Pfam" id="PF00749">
    <property type="entry name" value="tRNA-synt_1c"/>
    <property type="match status" value="1"/>
</dbReference>
<feature type="binding site" evidence="9">
    <location>
        <begin position="280"/>
        <end position="282"/>
    </location>
    <ligand>
        <name>ATP</name>
        <dbReference type="ChEBI" id="CHEBI:30616"/>
    </ligand>
</feature>
<dbReference type="FunFam" id="2.40.240.10:FF:000007">
    <property type="entry name" value="Glutamine--tRNA ligase"/>
    <property type="match status" value="1"/>
</dbReference>
<keyword evidence="5 9" id="KW-0067">ATP-binding</keyword>
<keyword evidence="6 9" id="KW-0648">Protein biosynthesis</keyword>
<dbReference type="Gene3D" id="3.90.800.10">
    <property type="entry name" value="Glutamyl-tRNA Synthetase, Domain 3"/>
    <property type="match status" value="1"/>
</dbReference>
<evidence type="ECO:0000256" key="5">
    <source>
        <dbReference type="ARBA" id="ARBA00022840"/>
    </source>
</evidence>
<feature type="binding site" evidence="9">
    <location>
        <begin position="47"/>
        <end position="53"/>
    </location>
    <ligand>
        <name>ATP</name>
        <dbReference type="ChEBI" id="CHEBI:30616"/>
    </ligand>
</feature>
<evidence type="ECO:0000256" key="7">
    <source>
        <dbReference type="ARBA" id="ARBA00023146"/>
    </source>
</evidence>
<dbReference type="Pfam" id="PF03950">
    <property type="entry name" value="tRNA-synt_1c_C"/>
    <property type="match status" value="1"/>
</dbReference>
<dbReference type="AlphaFoldDB" id="E1WYY0"/>
<evidence type="ECO:0000259" key="13">
    <source>
        <dbReference type="Pfam" id="PF20974"/>
    </source>
</evidence>
<dbReference type="InterPro" id="IPR020058">
    <property type="entry name" value="Glu/Gln-tRNA-synth_Ib_cat-dom"/>
</dbReference>
<comment type="catalytic activity">
    <reaction evidence="8 9">
        <text>tRNA(Gln) + L-glutamine + ATP = L-glutaminyl-tRNA(Gln) + AMP + diphosphate</text>
        <dbReference type="Rhea" id="RHEA:20121"/>
        <dbReference type="Rhea" id="RHEA-COMP:9662"/>
        <dbReference type="Rhea" id="RHEA-COMP:9681"/>
        <dbReference type="ChEBI" id="CHEBI:30616"/>
        <dbReference type="ChEBI" id="CHEBI:33019"/>
        <dbReference type="ChEBI" id="CHEBI:58359"/>
        <dbReference type="ChEBI" id="CHEBI:78442"/>
        <dbReference type="ChEBI" id="CHEBI:78521"/>
        <dbReference type="ChEBI" id="CHEBI:456215"/>
        <dbReference type="EC" id="6.1.1.18"/>
    </reaction>
</comment>
<dbReference type="EC" id="6.1.1.18" evidence="9"/>
<evidence type="ECO:0000256" key="10">
    <source>
        <dbReference type="RuleBase" id="RU363037"/>
    </source>
</evidence>
<evidence type="ECO:0000256" key="3">
    <source>
        <dbReference type="ARBA" id="ARBA00022598"/>
    </source>
</evidence>
<dbReference type="Gene3D" id="1.10.1160.10">
    <property type="entry name" value="Glutamyl-trna Synthetase, Domain 2"/>
    <property type="match status" value="1"/>
</dbReference>
<dbReference type="GO" id="GO:0005829">
    <property type="term" value="C:cytosol"/>
    <property type="evidence" value="ECO:0007669"/>
    <property type="project" value="TreeGrafter"/>
</dbReference>
<name>E1WYY0_HALMS</name>
<dbReference type="GO" id="GO:0004819">
    <property type="term" value="F:glutamine-tRNA ligase activity"/>
    <property type="evidence" value="ECO:0007669"/>
    <property type="project" value="UniProtKB-UniRule"/>
</dbReference>
<keyword evidence="15" id="KW-1185">Reference proteome</keyword>
<dbReference type="PATRIC" id="fig|862908.3.peg.1142"/>
<dbReference type="Proteomes" id="UP000008963">
    <property type="component" value="Chromosome"/>
</dbReference>
<dbReference type="FunFam" id="3.90.800.10:FF:000001">
    <property type="entry name" value="Glutamine--tRNA ligase"/>
    <property type="match status" value="1"/>
</dbReference>
<dbReference type="GO" id="GO:0005524">
    <property type="term" value="F:ATP binding"/>
    <property type="evidence" value="ECO:0007669"/>
    <property type="project" value="UniProtKB-UniRule"/>
</dbReference>
<dbReference type="InterPro" id="IPR011035">
    <property type="entry name" value="Ribosomal_bL25/Gln-tRNA_synth"/>
</dbReference>